<dbReference type="PANTHER" id="PTHR48100">
    <property type="entry name" value="BROAD-SPECIFICITY PHOSPHATASE YOR283W-RELATED"/>
    <property type="match status" value="1"/>
</dbReference>
<feature type="region of interest" description="Disordered" evidence="1">
    <location>
        <begin position="248"/>
        <end position="310"/>
    </location>
</feature>
<dbReference type="SMART" id="SM00855">
    <property type="entry name" value="PGAM"/>
    <property type="match status" value="1"/>
</dbReference>
<dbReference type="InterPro" id="IPR013078">
    <property type="entry name" value="His_Pase_superF_clade-1"/>
</dbReference>
<dbReference type="Proteomes" id="UP000702209">
    <property type="component" value="Unassembled WGS sequence"/>
</dbReference>
<reference evidence="2 3" key="1">
    <citation type="submission" date="2020-10" db="EMBL/GenBank/DDBJ databases">
        <title>Identification of Nocardia species via Next-generation sequencing and recognition of intraspecies genetic diversity.</title>
        <authorList>
            <person name="Li P."/>
            <person name="Li P."/>
            <person name="Lu B."/>
        </authorList>
    </citation>
    <scope>NUCLEOTIDE SEQUENCE [LARGE SCALE GENOMIC DNA]</scope>
    <source>
        <strain evidence="2 3">BJ06-0157</strain>
    </source>
</reference>
<keyword evidence="3" id="KW-1185">Reference proteome</keyword>
<feature type="compositionally biased region" description="Polar residues" evidence="1">
    <location>
        <begin position="192"/>
        <end position="203"/>
    </location>
</feature>
<feature type="region of interest" description="Disordered" evidence="1">
    <location>
        <begin position="185"/>
        <end position="205"/>
    </location>
</feature>
<dbReference type="Gene3D" id="3.40.50.1240">
    <property type="entry name" value="Phosphoglycerate mutase-like"/>
    <property type="match status" value="1"/>
</dbReference>
<evidence type="ECO:0000313" key="3">
    <source>
        <dbReference type="Proteomes" id="UP000702209"/>
    </source>
</evidence>
<dbReference type="SUPFAM" id="SSF53254">
    <property type="entry name" value="Phosphoglycerate mutase-like"/>
    <property type="match status" value="1"/>
</dbReference>
<gene>
    <name evidence="2" type="ORF">IU459_36350</name>
</gene>
<evidence type="ECO:0000313" key="2">
    <source>
        <dbReference type="EMBL" id="MBF6302947.1"/>
    </source>
</evidence>
<evidence type="ECO:0000256" key="1">
    <source>
        <dbReference type="SAM" id="MobiDB-lite"/>
    </source>
</evidence>
<feature type="compositionally biased region" description="Polar residues" evidence="1">
    <location>
        <begin position="292"/>
        <end position="310"/>
    </location>
</feature>
<sequence>MNVVLVRHAHPIFPTPVGPDEFCRALVERGHAQAQQLVETLSRPRPALIASSPYLRARQTVEPLARALGMAVAEIPELREWDSGLAPTPDWERHYAHSWAHPSWARGDGESLDQLTRRAVAIIDSLTRQHSGATVLISSHGTFICRALLGFGVAGVDWAFSRAMPMPAVYRISLRYSRIHAAGPGLARDEPPSSTSAQESAPQATWRRGMRCHGYWPFMVVALRETGDATGSFGANVGEWSWDTRSWRTRSGSKSCEPPLRSPRIHLGSSTGWPRCIRPRSTQRTGAPPYGSCSSASRIQAPTVRTTDTR</sequence>
<dbReference type="Pfam" id="PF00300">
    <property type="entry name" value="His_Phos_1"/>
    <property type="match status" value="1"/>
</dbReference>
<name>A0ABS0D280_9NOCA</name>
<organism evidence="2 3">
    <name type="scientific">Nocardia amamiensis</name>
    <dbReference type="NCBI Taxonomy" id="404578"/>
    <lineage>
        <taxon>Bacteria</taxon>
        <taxon>Bacillati</taxon>
        <taxon>Actinomycetota</taxon>
        <taxon>Actinomycetes</taxon>
        <taxon>Mycobacteriales</taxon>
        <taxon>Nocardiaceae</taxon>
        <taxon>Nocardia</taxon>
    </lineage>
</organism>
<protein>
    <submittedName>
        <fullName evidence="2">Histidine phosphatase family protein</fullName>
    </submittedName>
</protein>
<comment type="caution">
    <text evidence="2">The sequence shown here is derived from an EMBL/GenBank/DDBJ whole genome shotgun (WGS) entry which is preliminary data.</text>
</comment>
<dbReference type="InterPro" id="IPR029033">
    <property type="entry name" value="His_PPase_superfam"/>
</dbReference>
<dbReference type="InterPro" id="IPR050275">
    <property type="entry name" value="PGM_Phosphatase"/>
</dbReference>
<dbReference type="EMBL" id="JADLQX010000084">
    <property type="protein sequence ID" value="MBF6302947.1"/>
    <property type="molecule type" value="Genomic_DNA"/>
</dbReference>
<accession>A0ABS0D280</accession>
<proteinExistence type="predicted"/>
<dbReference type="CDD" id="cd07067">
    <property type="entry name" value="HP_PGM_like"/>
    <property type="match status" value="1"/>
</dbReference>